<dbReference type="NCBIfam" id="TIGR01540">
    <property type="entry name" value="portal_PBSX"/>
    <property type="match status" value="1"/>
</dbReference>
<comment type="similarity">
    <text evidence="1">Belongs to the phage portal family. PBSX subfamily.</text>
</comment>
<organism evidence="2 3">
    <name type="scientific">Ostreibacterium oceani</name>
    <dbReference type="NCBI Taxonomy" id="2654998"/>
    <lineage>
        <taxon>Bacteria</taxon>
        <taxon>Pseudomonadati</taxon>
        <taxon>Pseudomonadota</taxon>
        <taxon>Gammaproteobacteria</taxon>
        <taxon>Cardiobacteriales</taxon>
        <taxon>Ostreibacteriaceae</taxon>
        <taxon>Ostreibacterium</taxon>
    </lineage>
</organism>
<sequence>MTADRGGSGSGLGSSFGSSFSIDDAVTAIDKKEIFEHYWRGDNDKYYLPPLDWDAIAKSYHANPFHTSAIQAKRNILISTFVEHPKLTRTEFEKLVTDYLIFGNDYLRAVQNRAGHVMRYEALKARWMRVGKKNDYYYLRNREAEKLKGDITHHKNHDINQDIYGVPEYMAGMNSAWLGEAATLFRRKYYKNGSHAGYILHITENLSDQVIASIESQLAASKGVGNFKNLMVHNPEGKKDGIELIPIAEVQARDEFYNIKTLTRDDILATHRVPPQLMSVIPTNTAGFGDVEKASKVFVINELIPLQQRLKTINEMVGETIIAFGDYELIGESV</sequence>
<accession>A0A6N7EZX8</accession>
<dbReference type="InterPro" id="IPR006430">
    <property type="entry name" value="Phage_portal_PBSX"/>
</dbReference>
<dbReference type="Proteomes" id="UP000471298">
    <property type="component" value="Unassembled WGS sequence"/>
</dbReference>
<evidence type="ECO:0000313" key="2">
    <source>
        <dbReference type="EMBL" id="MPV86919.1"/>
    </source>
</evidence>
<proteinExistence type="inferred from homology"/>
<dbReference type="Pfam" id="PF04860">
    <property type="entry name" value="Phage_portal"/>
    <property type="match status" value="1"/>
</dbReference>
<name>A0A6N7EZX8_9GAMM</name>
<dbReference type="AlphaFoldDB" id="A0A6N7EZX8"/>
<dbReference type="EMBL" id="WHNW01000013">
    <property type="protein sequence ID" value="MPV86919.1"/>
    <property type="molecule type" value="Genomic_DNA"/>
</dbReference>
<keyword evidence="3" id="KW-1185">Reference proteome</keyword>
<protein>
    <submittedName>
        <fullName evidence="2">Phage portal protein</fullName>
    </submittedName>
</protein>
<gene>
    <name evidence="2" type="ORF">GCU85_09295</name>
</gene>
<evidence type="ECO:0000256" key="1">
    <source>
        <dbReference type="ARBA" id="ARBA00006799"/>
    </source>
</evidence>
<reference evidence="2 3" key="1">
    <citation type="submission" date="2019-10" db="EMBL/GenBank/DDBJ databases">
        <title>Cardiobacteriales fam. a chemoheterotrophic member of the order Cardiobacteriales, and proposal of Cardiobacteriales fam. nov.</title>
        <authorList>
            <person name="Wang C."/>
        </authorList>
    </citation>
    <scope>NUCLEOTIDE SEQUENCE [LARGE SCALE GENOMIC DNA]</scope>
    <source>
        <strain evidence="2 3">ML27</strain>
    </source>
</reference>
<dbReference type="InParanoid" id="A0A6N7EZX8"/>
<dbReference type="InterPro" id="IPR006944">
    <property type="entry name" value="Phage/GTA_portal"/>
</dbReference>
<comment type="caution">
    <text evidence="2">The sequence shown here is derived from an EMBL/GenBank/DDBJ whole genome shotgun (WGS) entry which is preliminary data.</text>
</comment>
<evidence type="ECO:0000313" key="3">
    <source>
        <dbReference type="Proteomes" id="UP000471298"/>
    </source>
</evidence>